<protein>
    <submittedName>
        <fullName evidence="4">Proline/betaine transporter</fullName>
    </submittedName>
</protein>
<comment type="caution">
    <text evidence="4">The sequence shown here is derived from an EMBL/GenBank/DDBJ whole genome shotgun (WGS) entry which is preliminary data.</text>
</comment>
<name>A0ABX2BNL6_9BURK</name>
<accession>A0ABX2BNL6</accession>
<keyword evidence="5" id="KW-1185">Reference proteome</keyword>
<dbReference type="SMART" id="SM00862">
    <property type="entry name" value="Trans_reg_C"/>
    <property type="match status" value="1"/>
</dbReference>
<feature type="domain" description="OmpR/PhoB-type" evidence="3">
    <location>
        <begin position="4"/>
        <end position="104"/>
    </location>
</feature>
<dbReference type="Pfam" id="PF00486">
    <property type="entry name" value="Trans_reg_C"/>
    <property type="match status" value="1"/>
</dbReference>
<dbReference type="InterPro" id="IPR016032">
    <property type="entry name" value="Sig_transdc_resp-reg_C-effctor"/>
</dbReference>
<dbReference type="CDD" id="cd00383">
    <property type="entry name" value="trans_reg_C"/>
    <property type="match status" value="1"/>
</dbReference>
<dbReference type="EMBL" id="WOEY01000027">
    <property type="protein sequence ID" value="NPT41097.1"/>
    <property type="molecule type" value="Genomic_DNA"/>
</dbReference>
<evidence type="ECO:0000313" key="4">
    <source>
        <dbReference type="EMBL" id="NPT41097.1"/>
    </source>
</evidence>
<evidence type="ECO:0000256" key="1">
    <source>
        <dbReference type="ARBA" id="ARBA00023125"/>
    </source>
</evidence>
<dbReference type="SUPFAM" id="SSF46894">
    <property type="entry name" value="C-terminal effector domain of the bipartite response regulators"/>
    <property type="match status" value="1"/>
</dbReference>
<dbReference type="InterPro" id="IPR001867">
    <property type="entry name" value="OmpR/PhoB-type_DNA-bd"/>
</dbReference>
<sequence>MKTPGLVRFSDFELDVDRYQLRRAGEEVRLEHKPMELLILLAARGGELVPRAEIVRALWGVNSFRDTENGLNTVVRKIRIALNEDPVNPQYVKTVKGKGYRLDGIEAPSPAESQPGPTPAVRVIVLPFANMTGDAAQDSFCHALAAETSATLGALKPGRLMVIARTTAARYRRTEKSIAEIARELAVDYVLEGSLTQEGERFRILAQLIRCADQVQVWSHAYEPMSRSVLDIQKEIGAALVAEVAPTLTEQQQTMLARRLPIDPAAHDAYLRGRYFWYRRVHFDAGFSAHHAISGEDFFRSRAYFESAVELDPTYALGYVGLSNFHGSTTVHGLYPPEQGWPLARVAAERALELDPGLPEAHHAMAAVHYFYDWDWRKAEAEFLEALRLNPSYPEARRLYARALLAIGREPEGHAQLKRAEQIDPLAFKGSRAFGLVMSGRHDEVMKEYFSGERSERSPLIYQLLATAFEIKGLFKEAVEATTEALASCGAHARAQAIRTQWESGGHDAVLRWLLEDLLARHRTGYISPLLLAEIYARLARPPEMFHWLEAALAERSSRVCELRNNPWFQRYLSAGQFRSVVKRAGF</sequence>
<feature type="DNA-binding region" description="OmpR/PhoB-type" evidence="2">
    <location>
        <begin position="4"/>
        <end position="104"/>
    </location>
</feature>
<keyword evidence="1 2" id="KW-0238">DNA-binding</keyword>
<gene>
    <name evidence="4" type="ORF">GNZ12_07145</name>
</gene>
<dbReference type="PROSITE" id="PS51755">
    <property type="entry name" value="OMPR_PHOB"/>
    <property type="match status" value="1"/>
</dbReference>
<organism evidence="4 5">
    <name type="scientific">Paraburkholderia solitsugae</name>
    <dbReference type="NCBI Taxonomy" id="2675748"/>
    <lineage>
        <taxon>Bacteria</taxon>
        <taxon>Pseudomonadati</taxon>
        <taxon>Pseudomonadota</taxon>
        <taxon>Betaproteobacteria</taxon>
        <taxon>Burkholderiales</taxon>
        <taxon>Burkholderiaceae</taxon>
        <taxon>Paraburkholderia</taxon>
    </lineage>
</organism>
<proteinExistence type="predicted"/>
<evidence type="ECO:0000259" key="3">
    <source>
        <dbReference type="PROSITE" id="PS51755"/>
    </source>
</evidence>
<dbReference type="Gene3D" id="1.10.10.10">
    <property type="entry name" value="Winged helix-like DNA-binding domain superfamily/Winged helix DNA-binding domain"/>
    <property type="match status" value="1"/>
</dbReference>
<evidence type="ECO:0000313" key="5">
    <source>
        <dbReference type="Proteomes" id="UP000652198"/>
    </source>
</evidence>
<dbReference type="SUPFAM" id="SSF48452">
    <property type="entry name" value="TPR-like"/>
    <property type="match status" value="1"/>
</dbReference>
<dbReference type="InterPro" id="IPR011990">
    <property type="entry name" value="TPR-like_helical_dom_sf"/>
</dbReference>
<dbReference type="Proteomes" id="UP000652198">
    <property type="component" value="Unassembled WGS sequence"/>
</dbReference>
<dbReference type="Gene3D" id="1.25.40.10">
    <property type="entry name" value="Tetratricopeptide repeat domain"/>
    <property type="match status" value="1"/>
</dbReference>
<dbReference type="InterPro" id="IPR036388">
    <property type="entry name" value="WH-like_DNA-bd_sf"/>
</dbReference>
<reference evidence="4 5" key="1">
    <citation type="submission" date="2019-11" db="EMBL/GenBank/DDBJ databases">
        <title>Metabolism of dissolved organic matter in forest soils.</title>
        <authorList>
            <person name="Cyle K.T."/>
            <person name="Wilhelm R.C."/>
            <person name="Martinez C.E."/>
        </authorList>
    </citation>
    <scope>NUCLEOTIDE SEQUENCE [LARGE SCALE GENOMIC DNA]</scope>
    <source>
        <strain evidence="4 5">1N</strain>
    </source>
</reference>
<dbReference type="RefSeq" id="WP_172309685.1">
    <property type="nucleotide sequence ID" value="NZ_WOEY01000027.1"/>
</dbReference>
<evidence type="ECO:0000256" key="2">
    <source>
        <dbReference type="PROSITE-ProRule" id="PRU01091"/>
    </source>
</evidence>